<dbReference type="KEGG" id="poc:NCTC13071_00392"/>
<dbReference type="Gene3D" id="3.30.750.44">
    <property type="match status" value="1"/>
</dbReference>
<keyword evidence="4 5" id="KW-0720">Serine protease</keyword>
<proteinExistence type="inferred from homology"/>
<feature type="domain" description="PDZ" evidence="6">
    <location>
        <begin position="105"/>
        <end position="178"/>
    </location>
</feature>
<evidence type="ECO:0000259" key="6">
    <source>
        <dbReference type="SMART" id="SM00228"/>
    </source>
</evidence>
<dbReference type="InterPro" id="IPR004447">
    <property type="entry name" value="Peptidase_S41A"/>
</dbReference>
<comment type="similarity">
    <text evidence="1 5">Belongs to the peptidase S41A family.</text>
</comment>
<dbReference type="GO" id="GO:0030288">
    <property type="term" value="C:outer membrane-bounded periplasmic space"/>
    <property type="evidence" value="ECO:0007669"/>
    <property type="project" value="TreeGrafter"/>
</dbReference>
<dbReference type="PANTHER" id="PTHR32060">
    <property type="entry name" value="TAIL-SPECIFIC PROTEASE"/>
    <property type="match status" value="1"/>
</dbReference>
<name>A0A448L350_9BACT</name>
<evidence type="ECO:0000313" key="8">
    <source>
        <dbReference type="EMBL" id="VEH14416.1"/>
    </source>
</evidence>
<dbReference type="GeneID" id="85011304"/>
<feature type="domain" description="Tail specific protease" evidence="7">
    <location>
        <begin position="180"/>
        <end position="373"/>
    </location>
</feature>
<evidence type="ECO:0000256" key="5">
    <source>
        <dbReference type="RuleBase" id="RU004404"/>
    </source>
</evidence>
<evidence type="ECO:0000256" key="2">
    <source>
        <dbReference type="ARBA" id="ARBA00022670"/>
    </source>
</evidence>
<dbReference type="GO" id="GO:0006508">
    <property type="term" value="P:proteolysis"/>
    <property type="evidence" value="ECO:0007669"/>
    <property type="project" value="UniProtKB-KW"/>
</dbReference>
<dbReference type="SMART" id="SM00228">
    <property type="entry name" value="PDZ"/>
    <property type="match status" value="1"/>
</dbReference>
<organism evidence="8 9">
    <name type="scientific">Segatella oris</name>
    <dbReference type="NCBI Taxonomy" id="28135"/>
    <lineage>
        <taxon>Bacteria</taxon>
        <taxon>Pseudomonadati</taxon>
        <taxon>Bacteroidota</taxon>
        <taxon>Bacteroidia</taxon>
        <taxon>Bacteroidales</taxon>
        <taxon>Prevotellaceae</taxon>
        <taxon>Segatella</taxon>
    </lineage>
</organism>
<dbReference type="PANTHER" id="PTHR32060:SF30">
    <property type="entry name" value="CARBOXY-TERMINAL PROCESSING PROTEASE CTPA"/>
    <property type="match status" value="1"/>
</dbReference>
<dbReference type="CDD" id="cd07560">
    <property type="entry name" value="Peptidase_S41_CPP"/>
    <property type="match status" value="1"/>
</dbReference>
<dbReference type="NCBIfam" id="TIGR00225">
    <property type="entry name" value="prc"/>
    <property type="match status" value="1"/>
</dbReference>
<dbReference type="EMBL" id="LR134384">
    <property type="protein sequence ID" value="VEH14416.1"/>
    <property type="molecule type" value="Genomic_DNA"/>
</dbReference>
<dbReference type="CDD" id="cd06782">
    <property type="entry name" value="cpPDZ_CPP-like"/>
    <property type="match status" value="1"/>
</dbReference>
<keyword evidence="3 5" id="KW-0378">Hydrolase</keyword>
<dbReference type="AlphaFoldDB" id="A0A448L350"/>
<reference evidence="8 9" key="1">
    <citation type="submission" date="2018-12" db="EMBL/GenBank/DDBJ databases">
        <authorList>
            <consortium name="Pathogen Informatics"/>
        </authorList>
    </citation>
    <scope>NUCLEOTIDE SEQUENCE [LARGE SCALE GENOMIC DNA]</scope>
    <source>
        <strain evidence="8 9">NCTC13071</strain>
    </source>
</reference>
<dbReference type="EC" id="3.4.21.102" evidence="8"/>
<accession>A0A448L350</accession>
<dbReference type="RefSeq" id="WP_025879553.1">
    <property type="nucleotide sequence ID" value="NZ_LR134384.1"/>
</dbReference>
<dbReference type="SUPFAM" id="SSF50156">
    <property type="entry name" value="PDZ domain-like"/>
    <property type="match status" value="1"/>
</dbReference>
<dbReference type="InterPro" id="IPR005151">
    <property type="entry name" value="Tail-specific_protease"/>
</dbReference>
<gene>
    <name evidence="8" type="primary">ctpB_2</name>
    <name evidence="8" type="ORF">NCTC13071_00392</name>
</gene>
<dbReference type="SMART" id="SM00245">
    <property type="entry name" value="TSPc"/>
    <property type="match status" value="1"/>
</dbReference>
<dbReference type="Pfam" id="PF22694">
    <property type="entry name" value="CtpB_N-like"/>
    <property type="match status" value="1"/>
</dbReference>
<dbReference type="Proteomes" id="UP000274578">
    <property type="component" value="Chromosome 1"/>
</dbReference>
<evidence type="ECO:0000313" key="9">
    <source>
        <dbReference type="Proteomes" id="UP000274578"/>
    </source>
</evidence>
<evidence type="ECO:0000259" key="7">
    <source>
        <dbReference type="SMART" id="SM00245"/>
    </source>
</evidence>
<evidence type="ECO:0000256" key="3">
    <source>
        <dbReference type="ARBA" id="ARBA00022801"/>
    </source>
</evidence>
<evidence type="ECO:0000256" key="4">
    <source>
        <dbReference type="ARBA" id="ARBA00022825"/>
    </source>
</evidence>
<dbReference type="Pfam" id="PF13180">
    <property type="entry name" value="PDZ_2"/>
    <property type="match status" value="1"/>
</dbReference>
<keyword evidence="2 5" id="KW-0645">Protease</keyword>
<protein>
    <submittedName>
        <fullName evidence="8">Carboxy-terminal processing protease CtpB</fullName>
        <ecNumber evidence="8">3.4.21.102</ecNumber>
    </submittedName>
</protein>
<dbReference type="InterPro" id="IPR036034">
    <property type="entry name" value="PDZ_sf"/>
</dbReference>
<evidence type="ECO:0000256" key="1">
    <source>
        <dbReference type="ARBA" id="ARBA00009179"/>
    </source>
</evidence>
<dbReference type="InterPro" id="IPR001478">
    <property type="entry name" value="PDZ"/>
</dbReference>
<sequence>MRKERYTKVRTHALHQGMAWAILFFILLLPQSSMAQRINLGSGSPMRKLQIAEMAITNLYVDSVDEKKLVEDGIRGMIEKLDPHSSYSTAKETKQMNEPLQGSFEGIGVQFNMVQDTLLVIQPIVNGPSERVGILAGDRIVSVNDTAIAGVKMSKEDIMKRLRGVKGSKVKLGIVRRGIAGTLKFTVIRDKIPVKTLDAAYMIRPQVGYIRIGSFGLTTYNEFMDAVEGLKVLGMKDLILDLQENGGGYLMAAVQIANEFLHHDDLIVYTQGRRVPRQDYRADGKGKLVDGKVLVLINEYTASAAEIVTGAIQDQDRGEVVGRRSFGKGLVQRPIDFADGSMIRLTIAHYYTPSGRCIQKPYKKGEALDYAMDIEKRFKHGELYSADSIHFADSLKYKTLRKQRIVYGGGGIMPDYFVPLDTTLYTQFHRQLAARSYIINANLKYIDNNRKQLKKQFATFGDFNARYEVPQSFVDDVLQMAAKDKIKPKDDKELQATLPQLRRQLKALVARDLWDMSEYFQIINETNPIVEKAVELMK</sequence>
<dbReference type="Gene3D" id="3.90.226.10">
    <property type="entry name" value="2-enoyl-CoA Hydratase, Chain A, domain 1"/>
    <property type="match status" value="1"/>
</dbReference>
<dbReference type="InterPro" id="IPR029045">
    <property type="entry name" value="ClpP/crotonase-like_dom_sf"/>
</dbReference>
<dbReference type="SUPFAM" id="SSF52096">
    <property type="entry name" value="ClpP/crotonase"/>
    <property type="match status" value="1"/>
</dbReference>
<dbReference type="GO" id="GO:0004252">
    <property type="term" value="F:serine-type endopeptidase activity"/>
    <property type="evidence" value="ECO:0007669"/>
    <property type="project" value="UniProtKB-EC"/>
</dbReference>
<dbReference type="InterPro" id="IPR055210">
    <property type="entry name" value="CtpA/B_N"/>
</dbReference>
<dbReference type="Gene3D" id="2.30.42.10">
    <property type="match status" value="1"/>
</dbReference>
<dbReference type="GO" id="GO:0007165">
    <property type="term" value="P:signal transduction"/>
    <property type="evidence" value="ECO:0007669"/>
    <property type="project" value="TreeGrafter"/>
</dbReference>
<dbReference type="Pfam" id="PF03572">
    <property type="entry name" value="Peptidase_S41"/>
    <property type="match status" value="1"/>
</dbReference>